<accession>A0A9P0N6Y4</accession>
<name>A0A9P0N6Y4_SPOLI</name>
<dbReference type="PANTHER" id="PTHR47326:SF1">
    <property type="entry name" value="HTH PSQ-TYPE DOMAIN-CONTAINING PROTEIN"/>
    <property type="match status" value="1"/>
</dbReference>
<sequence length="75" mass="8823">MGNFMKMLADVPEDRRANIIYQHDGCPAHFRITIRQLLDETYPNRWIGRGGPIPWLARSPDLTPLDFYVWGHRKT</sequence>
<dbReference type="GO" id="GO:0003676">
    <property type="term" value="F:nucleic acid binding"/>
    <property type="evidence" value="ECO:0007669"/>
    <property type="project" value="InterPro"/>
</dbReference>
<organism evidence="1 2">
    <name type="scientific">Spodoptera littoralis</name>
    <name type="common">Egyptian cotton leafworm</name>
    <dbReference type="NCBI Taxonomy" id="7109"/>
    <lineage>
        <taxon>Eukaryota</taxon>
        <taxon>Metazoa</taxon>
        <taxon>Ecdysozoa</taxon>
        <taxon>Arthropoda</taxon>
        <taxon>Hexapoda</taxon>
        <taxon>Insecta</taxon>
        <taxon>Pterygota</taxon>
        <taxon>Neoptera</taxon>
        <taxon>Endopterygota</taxon>
        <taxon>Lepidoptera</taxon>
        <taxon>Glossata</taxon>
        <taxon>Ditrysia</taxon>
        <taxon>Noctuoidea</taxon>
        <taxon>Noctuidae</taxon>
        <taxon>Amphipyrinae</taxon>
        <taxon>Spodoptera</taxon>
    </lineage>
</organism>
<dbReference type="PANTHER" id="PTHR47326">
    <property type="entry name" value="TRANSPOSABLE ELEMENT TC3 TRANSPOSASE-LIKE PROTEIN"/>
    <property type="match status" value="1"/>
</dbReference>
<proteinExistence type="predicted"/>
<evidence type="ECO:0008006" key="3">
    <source>
        <dbReference type="Google" id="ProtNLM"/>
    </source>
</evidence>
<dbReference type="EMBL" id="LR824556">
    <property type="protein sequence ID" value="CAH1642065.1"/>
    <property type="molecule type" value="Genomic_DNA"/>
</dbReference>
<dbReference type="Proteomes" id="UP001153321">
    <property type="component" value="Chromosome 25"/>
</dbReference>
<evidence type="ECO:0000313" key="2">
    <source>
        <dbReference type="Proteomes" id="UP001153321"/>
    </source>
</evidence>
<dbReference type="AlphaFoldDB" id="A0A9P0N6Y4"/>
<protein>
    <recommendedName>
        <fullName evidence="3">Transposase</fullName>
    </recommendedName>
</protein>
<gene>
    <name evidence="1" type="ORF">SPLIT_LOCUS7421</name>
</gene>
<reference evidence="1" key="1">
    <citation type="submission" date="2022-02" db="EMBL/GenBank/DDBJ databases">
        <authorList>
            <person name="King R."/>
        </authorList>
    </citation>
    <scope>NUCLEOTIDE SEQUENCE</scope>
</reference>
<dbReference type="Gene3D" id="3.30.420.10">
    <property type="entry name" value="Ribonuclease H-like superfamily/Ribonuclease H"/>
    <property type="match status" value="1"/>
</dbReference>
<keyword evidence="2" id="KW-1185">Reference proteome</keyword>
<dbReference type="InterPro" id="IPR036397">
    <property type="entry name" value="RNaseH_sf"/>
</dbReference>
<evidence type="ECO:0000313" key="1">
    <source>
        <dbReference type="EMBL" id="CAH1642065.1"/>
    </source>
</evidence>